<evidence type="ECO:0000259" key="9">
    <source>
        <dbReference type="Pfam" id="PF00185"/>
    </source>
</evidence>
<comment type="function">
    <text evidence="1">Reversibly catalyzes the transfer of the carbamoyl group from carbamoyl phosphate (CP) to the N(epsilon) atom of ornithine (ORN) to produce L-citrulline.</text>
</comment>
<dbReference type="InterPro" id="IPR006132">
    <property type="entry name" value="Asp/Orn_carbamoyltranf_P-bd"/>
</dbReference>
<dbReference type="Gene3D" id="3.40.50.1370">
    <property type="entry name" value="Aspartate/ornithine carbamoyltransferase"/>
    <property type="match status" value="2"/>
</dbReference>
<feature type="binding site" evidence="8">
    <location>
        <begin position="63"/>
        <end position="66"/>
    </location>
    <ligand>
        <name>carbamoyl phosphate</name>
        <dbReference type="ChEBI" id="CHEBI:58228"/>
    </ligand>
</feature>
<dbReference type="PANTHER" id="PTHR45753:SF3">
    <property type="entry name" value="ORNITHINE TRANSCARBAMYLASE, MITOCHONDRIAL"/>
    <property type="match status" value="1"/>
</dbReference>
<dbReference type="PANTHER" id="PTHR45753">
    <property type="entry name" value="ORNITHINE CARBAMOYLTRANSFERASE, MITOCHONDRIAL"/>
    <property type="match status" value="1"/>
</dbReference>
<dbReference type="RefSeq" id="WP_209463281.1">
    <property type="nucleotide sequence ID" value="NZ_CP110224.1"/>
</dbReference>
<organism evidence="11 12">
    <name type="scientific">Virgibacillus natechei</name>
    <dbReference type="NCBI Taxonomy" id="1216297"/>
    <lineage>
        <taxon>Bacteria</taxon>
        <taxon>Bacillati</taxon>
        <taxon>Bacillota</taxon>
        <taxon>Bacilli</taxon>
        <taxon>Bacillales</taxon>
        <taxon>Bacillaceae</taxon>
        <taxon>Virgibacillus</taxon>
    </lineage>
</organism>
<dbReference type="InterPro" id="IPR036901">
    <property type="entry name" value="Asp/Orn_carbamoylTrfase_sf"/>
</dbReference>
<dbReference type="InterPro" id="IPR002292">
    <property type="entry name" value="Orn/put_carbamltrans"/>
</dbReference>
<dbReference type="EMBL" id="JAGGKX010000010">
    <property type="protein sequence ID" value="MBP1970133.1"/>
    <property type="molecule type" value="Genomic_DNA"/>
</dbReference>
<evidence type="ECO:0000256" key="2">
    <source>
        <dbReference type="ARBA" id="ARBA00004975"/>
    </source>
</evidence>
<proteinExistence type="inferred from homology"/>
<feature type="binding site" evidence="8">
    <location>
        <position position="237"/>
    </location>
    <ligand>
        <name>L-ornithine</name>
        <dbReference type="ChEBI" id="CHEBI:46911"/>
    </ligand>
</feature>
<comment type="caution">
    <text evidence="11">The sequence shown here is derived from an EMBL/GenBank/DDBJ whole genome shotgun (WGS) entry which is preliminary data.</text>
</comment>
<dbReference type="NCBIfam" id="TIGR00658">
    <property type="entry name" value="orni_carb_tr"/>
    <property type="match status" value="1"/>
</dbReference>
<sequence>MGRLKQNKWSLQTDHLLTIADLTGEAIIYLIEEAIVLKKQLKEGIPHPHLKGKTLGMIFEKASTRTRVSFEVGMMQLGGHALFLNSKDIQLGRGETVSDTAQVMSRYVDVLMVRTFAHETLEVFSEASSVPVINGLTDPHHPTQVLADLMTIYENKGKLEGLKICYVGDGNNNMTHSLLQAAALTGMHMAVASPTGYEPDNSIFQQAKIKGEQTGAEISYYESPIDAIQHADVVITDVWASMGEENELEERKKLFQPFQVNKELTQNAKQDYLFLHCLPAHREEEVTTEIIDGKHSVVFDEAENRLHAQKALLTLLMGN</sequence>
<gene>
    <name evidence="11" type="ORF">J2Z83_002249</name>
</gene>
<dbReference type="EC" id="2.1.3.3" evidence="4 8"/>
<dbReference type="GO" id="GO:0004585">
    <property type="term" value="F:ornithine carbamoyltransferase activity"/>
    <property type="evidence" value="ECO:0007669"/>
    <property type="project" value="UniProtKB-EC"/>
</dbReference>
<dbReference type="Pfam" id="PF00185">
    <property type="entry name" value="OTCace"/>
    <property type="match status" value="1"/>
</dbReference>
<feature type="domain" description="Aspartate/ornithine carbamoyltransferase Asp/Orn-binding" evidence="9">
    <location>
        <begin position="160"/>
        <end position="315"/>
    </location>
</feature>
<feature type="binding site" evidence="8">
    <location>
        <position position="114"/>
    </location>
    <ligand>
        <name>carbamoyl phosphate</name>
        <dbReference type="ChEBI" id="CHEBI:58228"/>
    </ligand>
</feature>
<evidence type="ECO:0000256" key="7">
    <source>
        <dbReference type="ARBA" id="ARBA00048772"/>
    </source>
</evidence>
<evidence type="ECO:0000256" key="5">
    <source>
        <dbReference type="ARBA" id="ARBA00016634"/>
    </source>
</evidence>
<evidence type="ECO:0000256" key="8">
    <source>
        <dbReference type="HAMAP-Rule" id="MF_01109"/>
    </source>
</evidence>
<evidence type="ECO:0000313" key="11">
    <source>
        <dbReference type="EMBL" id="MBP1970133.1"/>
    </source>
</evidence>
<feature type="binding site" evidence="8">
    <location>
        <begin position="241"/>
        <end position="242"/>
    </location>
    <ligand>
        <name>L-ornithine</name>
        <dbReference type="ChEBI" id="CHEBI:46911"/>
    </ligand>
</feature>
<dbReference type="PRINTS" id="PR00100">
    <property type="entry name" value="AOTCASE"/>
</dbReference>
<dbReference type="InterPro" id="IPR006131">
    <property type="entry name" value="Asp_carbamoyltransf_Asp/Orn-bd"/>
</dbReference>
<dbReference type="SUPFAM" id="SSF53671">
    <property type="entry name" value="Aspartate/ornithine carbamoyltransferase"/>
    <property type="match status" value="1"/>
</dbReference>
<dbReference type="NCBIfam" id="NF001986">
    <property type="entry name" value="PRK00779.1"/>
    <property type="match status" value="1"/>
</dbReference>
<dbReference type="HAMAP" id="MF_01109">
    <property type="entry name" value="OTCase"/>
    <property type="match status" value="1"/>
</dbReference>
<name>A0ABS4IGY7_9BACI</name>
<comment type="pathway">
    <text evidence="2">Amino-acid biosynthesis; L-arginine biosynthesis; L-arginine from L-ornithine and carbamoyl phosphate: step 1/3.</text>
</comment>
<accession>A0ABS4IGY7</accession>
<feature type="domain" description="Aspartate/ornithine carbamoyltransferase carbamoyl-P binding" evidence="10">
    <location>
        <begin position="15"/>
        <end position="154"/>
    </location>
</feature>
<keyword evidence="12" id="KW-1185">Reference proteome</keyword>
<evidence type="ECO:0000313" key="12">
    <source>
        <dbReference type="Proteomes" id="UP001519345"/>
    </source>
</evidence>
<dbReference type="PRINTS" id="PR00102">
    <property type="entry name" value="OTCASE"/>
</dbReference>
<evidence type="ECO:0000259" key="10">
    <source>
        <dbReference type="Pfam" id="PF02729"/>
    </source>
</evidence>
<protein>
    <recommendedName>
        <fullName evidence="5 8">Ornithine carbamoyltransferase</fullName>
        <shortName evidence="8">OTCase</shortName>
        <ecNumber evidence="4 8">2.1.3.3</ecNumber>
    </recommendedName>
</protein>
<evidence type="ECO:0000256" key="6">
    <source>
        <dbReference type="ARBA" id="ARBA00022679"/>
    </source>
</evidence>
<feature type="binding site" evidence="8">
    <location>
        <begin position="277"/>
        <end position="278"/>
    </location>
    <ligand>
        <name>carbamoyl phosphate</name>
        <dbReference type="ChEBI" id="CHEBI:58228"/>
    </ligand>
</feature>
<keyword evidence="8" id="KW-0963">Cytoplasm</keyword>
<dbReference type="InterPro" id="IPR024904">
    <property type="entry name" value="OTCase_ArgI"/>
</dbReference>
<reference evidence="11 12" key="1">
    <citation type="submission" date="2021-03" db="EMBL/GenBank/DDBJ databases">
        <title>Genomic Encyclopedia of Type Strains, Phase IV (KMG-IV): sequencing the most valuable type-strain genomes for metagenomic binning, comparative biology and taxonomic classification.</title>
        <authorList>
            <person name="Goeker M."/>
        </authorList>
    </citation>
    <scope>NUCLEOTIDE SEQUENCE [LARGE SCALE GENOMIC DNA]</scope>
    <source>
        <strain evidence="11 12">DSM 25609</strain>
    </source>
</reference>
<evidence type="ECO:0000256" key="4">
    <source>
        <dbReference type="ARBA" id="ARBA00013007"/>
    </source>
</evidence>
<evidence type="ECO:0000256" key="1">
    <source>
        <dbReference type="ARBA" id="ARBA00003822"/>
    </source>
</evidence>
<feature type="binding site" evidence="8">
    <location>
        <position position="173"/>
    </location>
    <ligand>
        <name>L-ornithine</name>
        <dbReference type="ChEBI" id="CHEBI:46911"/>
    </ligand>
</feature>
<comment type="catalytic activity">
    <reaction evidence="7 8">
        <text>carbamoyl phosphate + L-ornithine = L-citrulline + phosphate + H(+)</text>
        <dbReference type="Rhea" id="RHEA:19513"/>
        <dbReference type="ChEBI" id="CHEBI:15378"/>
        <dbReference type="ChEBI" id="CHEBI:43474"/>
        <dbReference type="ChEBI" id="CHEBI:46911"/>
        <dbReference type="ChEBI" id="CHEBI:57743"/>
        <dbReference type="ChEBI" id="CHEBI:58228"/>
        <dbReference type="EC" id="2.1.3.3"/>
    </reaction>
</comment>
<keyword evidence="6 8" id="KW-0808">Transferase</keyword>
<dbReference type="Proteomes" id="UP001519345">
    <property type="component" value="Unassembled WGS sequence"/>
</dbReference>
<evidence type="ECO:0000256" key="3">
    <source>
        <dbReference type="ARBA" id="ARBA00007805"/>
    </source>
</evidence>
<feature type="binding site" evidence="8">
    <location>
        <begin position="141"/>
        <end position="144"/>
    </location>
    <ligand>
        <name>carbamoyl phosphate</name>
        <dbReference type="ChEBI" id="CHEBI:58228"/>
    </ligand>
</feature>
<feature type="binding site" evidence="8">
    <location>
        <position position="90"/>
    </location>
    <ligand>
        <name>carbamoyl phosphate</name>
        <dbReference type="ChEBI" id="CHEBI:58228"/>
    </ligand>
</feature>
<dbReference type="InterPro" id="IPR006130">
    <property type="entry name" value="Asp/Orn_carbamoylTrfase"/>
</dbReference>
<comment type="subcellular location">
    <subcellularLocation>
        <location evidence="8">Cytoplasm</location>
    </subcellularLocation>
</comment>
<dbReference type="PROSITE" id="PS00097">
    <property type="entry name" value="CARBAMOYLTRANSFERASE"/>
    <property type="match status" value="1"/>
</dbReference>
<feature type="binding site" evidence="8">
    <location>
        <position position="305"/>
    </location>
    <ligand>
        <name>carbamoyl phosphate</name>
        <dbReference type="ChEBI" id="CHEBI:58228"/>
    </ligand>
</feature>
<comment type="similarity">
    <text evidence="3 8">Belongs to the aspartate/ornithine carbamoyltransferase superfamily. OTCase family.</text>
</comment>
<dbReference type="Pfam" id="PF02729">
    <property type="entry name" value="OTCace_N"/>
    <property type="match status" value="1"/>
</dbReference>